<dbReference type="GO" id="GO:0004672">
    <property type="term" value="F:protein kinase activity"/>
    <property type="evidence" value="ECO:0007669"/>
    <property type="project" value="InterPro"/>
</dbReference>
<comment type="caution">
    <text evidence="2">The sequence shown here is derived from an EMBL/GenBank/DDBJ whole genome shotgun (WGS) entry which is preliminary data.</text>
</comment>
<reference evidence="2 3" key="1">
    <citation type="submission" date="2024-01" db="EMBL/GenBank/DDBJ databases">
        <authorList>
            <person name="Waweru B."/>
        </authorList>
    </citation>
    <scope>NUCLEOTIDE SEQUENCE [LARGE SCALE GENOMIC DNA]</scope>
</reference>
<evidence type="ECO:0000313" key="2">
    <source>
        <dbReference type="EMBL" id="CAK7345612.1"/>
    </source>
</evidence>
<dbReference type="Proteomes" id="UP001314170">
    <property type="component" value="Unassembled WGS sequence"/>
</dbReference>
<evidence type="ECO:0000313" key="3">
    <source>
        <dbReference type="Proteomes" id="UP001314170"/>
    </source>
</evidence>
<dbReference type="EMBL" id="CAWUPB010001168">
    <property type="protein sequence ID" value="CAK7345612.1"/>
    <property type="molecule type" value="Genomic_DNA"/>
</dbReference>
<dbReference type="GO" id="GO:0005524">
    <property type="term" value="F:ATP binding"/>
    <property type="evidence" value="ECO:0007669"/>
    <property type="project" value="InterPro"/>
</dbReference>
<name>A0AAV1S5I7_9ROSI</name>
<feature type="domain" description="Protein kinase" evidence="1">
    <location>
        <begin position="1"/>
        <end position="105"/>
    </location>
</feature>
<organism evidence="2 3">
    <name type="scientific">Dovyalis caffra</name>
    <dbReference type="NCBI Taxonomy" id="77055"/>
    <lineage>
        <taxon>Eukaryota</taxon>
        <taxon>Viridiplantae</taxon>
        <taxon>Streptophyta</taxon>
        <taxon>Embryophyta</taxon>
        <taxon>Tracheophyta</taxon>
        <taxon>Spermatophyta</taxon>
        <taxon>Magnoliopsida</taxon>
        <taxon>eudicotyledons</taxon>
        <taxon>Gunneridae</taxon>
        <taxon>Pentapetalae</taxon>
        <taxon>rosids</taxon>
        <taxon>fabids</taxon>
        <taxon>Malpighiales</taxon>
        <taxon>Salicaceae</taxon>
        <taxon>Flacourtieae</taxon>
        <taxon>Dovyalis</taxon>
    </lineage>
</organism>
<dbReference type="AlphaFoldDB" id="A0AAV1S5I7"/>
<dbReference type="InterPro" id="IPR011009">
    <property type="entry name" value="Kinase-like_dom_sf"/>
</dbReference>
<dbReference type="InterPro" id="IPR050823">
    <property type="entry name" value="Plant_Ser_Thr_Prot_Kinase"/>
</dbReference>
<proteinExistence type="predicted"/>
<dbReference type="InterPro" id="IPR000719">
    <property type="entry name" value="Prot_kinase_dom"/>
</dbReference>
<dbReference type="PANTHER" id="PTHR45621">
    <property type="entry name" value="OS01G0588500 PROTEIN-RELATED"/>
    <property type="match status" value="1"/>
</dbReference>
<evidence type="ECO:0000259" key="1">
    <source>
        <dbReference type="PROSITE" id="PS50011"/>
    </source>
</evidence>
<dbReference type="SUPFAM" id="SSF56112">
    <property type="entry name" value="Protein kinase-like (PK-like)"/>
    <property type="match status" value="1"/>
</dbReference>
<dbReference type="PROSITE" id="PS50011">
    <property type="entry name" value="PROTEIN_KINASE_DOM"/>
    <property type="match status" value="1"/>
</dbReference>
<dbReference type="Gene3D" id="1.10.510.10">
    <property type="entry name" value="Transferase(Phosphotransferase) domain 1"/>
    <property type="match status" value="1"/>
</dbReference>
<protein>
    <recommendedName>
        <fullName evidence="1">Protein kinase domain-containing protein</fullName>
    </recommendedName>
</protein>
<accession>A0AAV1S5I7</accession>
<gene>
    <name evidence="2" type="ORF">DCAF_LOCUS18322</name>
</gene>
<keyword evidence="3" id="KW-1185">Reference proteome</keyword>
<sequence>MDVDWSGHLHVKTDVYGFGVVLVEMLTGLRAIDKKCSIGQQNLIKWVKPYVTNRRKLKDMMDSRLEGKYPSRQASQLAHLAIKCHQLTPRLRPSSTEVAETLQQIQAVQIRLGEPKIPSGYHFEAVEENECRGRGVAYSCANRLRNHVCPHAAVIFPDPVSTYGSKLEVISQATTNPIVLRGI</sequence>